<organism evidence="1 2">
    <name type="scientific">Heliocybe sulcata</name>
    <dbReference type="NCBI Taxonomy" id="5364"/>
    <lineage>
        <taxon>Eukaryota</taxon>
        <taxon>Fungi</taxon>
        <taxon>Dikarya</taxon>
        <taxon>Basidiomycota</taxon>
        <taxon>Agaricomycotina</taxon>
        <taxon>Agaricomycetes</taxon>
        <taxon>Gloeophyllales</taxon>
        <taxon>Gloeophyllaceae</taxon>
        <taxon>Heliocybe</taxon>
    </lineage>
</organism>
<reference evidence="1 2" key="1">
    <citation type="journal article" date="2019" name="Nat. Ecol. Evol.">
        <title>Megaphylogeny resolves global patterns of mushroom evolution.</title>
        <authorList>
            <person name="Varga T."/>
            <person name="Krizsan K."/>
            <person name="Foldi C."/>
            <person name="Dima B."/>
            <person name="Sanchez-Garcia M."/>
            <person name="Sanchez-Ramirez S."/>
            <person name="Szollosi G.J."/>
            <person name="Szarkandi J.G."/>
            <person name="Papp V."/>
            <person name="Albert L."/>
            <person name="Andreopoulos W."/>
            <person name="Angelini C."/>
            <person name="Antonin V."/>
            <person name="Barry K.W."/>
            <person name="Bougher N.L."/>
            <person name="Buchanan P."/>
            <person name="Buyck B."/>
            <person name="Bense V."/>
            <person name="Catcheside P."/>
            <person name="Chovatia M."/>
            <person name="Cooper J."/>
            <person name="Damon W."/>
            <person name="Desjardin D."/>
            <person name="Finy P."/>
            <person name="Geml J."/>
            <person name="Haridas S."/>
            <person name="Hughes K."/>
            <person name="Justo A."/>
            <person name="Karasinski D."/>
            <person name="Kautmanova I."/>
            <person name="Kiss B."/>
            <person name="Kocsube S."/>
            <person name="Kotiranta H."/>
            <person name="LaButti K.M."/>
            <person name="Lechner B.E."/>
            <person name="Liimatainen K."/>
            <person name="Lipzen A."/>
            <person name="Lukacs Z."/>
            <person name="Mihaltcheva S."/>
            <person name="Morgado L.N."/>
            <person name="Niskanen T."/>
            <person name="Noordeloos M.E."/>
            <person name="Ohm R.A."/>
            <person name="Ortiz-Santana B."/>
            <person name="Ovrebo C."/>
            <person name="Racz N."/>
            <person name="Riley R."/>
            <person name="Savchenko A."/>
            <person name="Shiryaev A."/>
            <person name="Soop K."/>
            <person name="Spirin V."/>
            <person name="Szebenyi C."/>
            <person name="Tomsovsky M."/>
            <person name="Tulloss R.E."/>
            <person name="Uehling J."/>
            <person name="Grigoriev I.V."/>
            <person name="Vagvolgyi C."/>
            <person name="Papp T."/>
            <person name="Martin F.M."/>
            <person name="Miettinen O."/>
            <person name="Hibbett D.S."/>
            <person name="Nagy L.G."/>
        </authorList>
    </citation>
    <scope>NUCLEOTIDE SEQUENCE [LARGE SCALE GENOMIC DNA]</scope>
    <source>
        <strain evidence="1 2">OMC1185</strain>
    </source>
</reference>
<keyword evidence="2" id="KW-1185">Reference proteome</keyword>
<accession>A0A5C3N4U3</accession>
<evidence type="ECO:0000313" key="2">
    <source>
        <dbReference type="Proteomes" id="UP000305948"/>
    </source>
</evidence>
<evidence type="ECO:0000313" key="1">
    <source>
        <dbReference type="EMBL" id="TFK52152.1"/>
    </source>
</evidence>
<name>A0A5C3N4U3_9AGAM</name>
<dbReference type="AlphaFoldDB" id="A0A5C3N4U3"/>
<gene>
    <name evidence="1" type="ORF">OE88DRAFT_1364598</name>
</gene>
<dbReference type="Proteomes" id="UP000305948">
    <property type="component" value="Unassembled WGS sequence"/>
</dbReference>
<sequence>MIMPNPPRRVRPPSSLKYICPPIREGRSTSRLCAMLLLMKRPRRSQLIEISFIISYGTVFWLRNLQRGYLLVVKLTSK</sequence>
<proteinExistence type="predicted"/>
<dbReference type="EMBL" id="ML213509">
    <property type="protein sequence ID" value="TFK52152.1"/>
    <property type="molecule type" value="Genomic_DNA"/>
</dbReference>
<protein>
    <submittedName>
        <fullName evidence="1">Uncharacterized protein</fullName>
    </submittedName>
</protein>